<name>A0A6P2C0I6_9ACTN</name>
<dbReference type="AlphaFoldDB" id="A0A6P2C0I6"/>
<keyword evidence="1" id="KW-0472">Membrane</keyword>
<evidence type="ECO:0000256" key="1">
    <source>
        <dbReference type="SAM" id="Phobius"/>
    </source>
</evidence>
<sequence>MRMMSRAAKSGVPSLDGGQRPFDERSELIERVRACIAALPADAGTRDLREVFLRRYVSEIYVWRSRRDRFRRAAMSISICVGALGAVSSGIAGIQGESRSPAATTALVVIGVLIAVFTAISQGADMRATAGLYRRDELHLRRLGWQYLRQIEEGTAPDVAYASFQQAVSDALDRDHSLPFTSEHPA</sequence>
<accession>A0A6P2C0I6</accession>
<evidence type="ECO:0000313" key="2">
    <source>
        <dbReference type="EMBL" id="TVZ04939.1"/>
    </source>
</evidence>
<dbReference type="EMBL" id="RPFW01000002">
    <property type="protein sequence ID" value="TVZ04939.1"/>
    <property type="molecule type" value="Genomic_DNA"/>
</dbReference>
<proteinExistence type="predicted"/>
<reference evidence="2 3" key="1">
    <citation type="submission" date="2018-11" db="EMBL/GenBank/DDBJ databases">
        <title>Trebonia kvetii gen.nov., sp.nov., a novel acidophilic actinobacterium, and proposal of the new actinobacterial family Treboniaceae fam. nov.</title>
        <authorList>
            <person name="Rapoport D."/>
            <person name="Sagova-Mareckova M."/>
            <person name="Sedlacek I."/>
            <person name="Provaznik J."/>
            <person name="Kralova S."/>
            <person name="Pavlinic D."/>
            <person name="Benes V."/>
            <person name="Kopecky J."/>
        </authorList>
    </citation>
    <scope>NUCLEOTIDE SEQUENCE [LARGE SCALE GENOMIC DNA]</scope>
    <source>
        <strain evidence="2 3">15Tr583</strain>
    </source>
</reference>
<keyword evidence="3" id="KW-1185">Reference proteome</keyword>
<comment type="caution">
    <text evidence="2">The sequence shown here is derived from an EMBL/GenBank/DDBJ whole genome shotgun (WGS) entry which is preliminary data.</text>
</comment>
<dbReference type="RefSeq" id="WP_145852645.1">
    <property type="nucleotide sequence ID" value="NZ_RPFW01000002.1"/>
</dbReference>
<organism evidence="2 3">
    <name type="scientific">Trebonia kvetii</name>
    <dbReference type="NCBI Taxonomy" id="2480626"/>
    <lineage>
        <taxon>Bacteria</taxon>
        <taxon>Bacillati</taxon>
        <taxon>Actinomycetota</taxon>
        <taxon>Actinomycetes</taxon>
        <taxon>Streptosporangiales</taxon>
        <taxon>Treboniaceae</taxon>
        <taxon>Trebonia</taxon>
    </lineage>
</organism>
<evidence type="ECO:0000313" key="3">
    <source>
        <dbReference type="Proteomes" id="UP000460272"/>
    </source>
</evidence>
<gene>
    <name evidence="2" type="ORF">EAS64_09905</name>
</gene>
<protein>
    <recommendedName>
        <fullName evidence="4">SLATT domain-containing protein</fullName>
    </recommendedName>
</protein>
<feature type="transmembrane region" description="Helical" evidence="1">
    <location>
        <begin position="73"/>
        <end position="94"/>
    </location>
</feature>
<evidence type="ECO:0008006" key="4">
    <source>
        <dbReference type="Google" id="ProtNLM"/>
    </source>
</evidence>
<keyword evidence="1" id="KW-1133">Transmembrane helix</keyword>
<feature type="transmembrane region" description="Helical" evidence="1">
    <location>
        <begin position="100"/>
        <end position="120"/>
    </location>
</feature>
<keyword evidence="1" id="KW-0812">Transmembrane</keyword>
<dbReference type="Proteomes" id="UP000460272">
    <property type="component" value="Unassembled WGS sequence"/>
</dbReference>